<name>A0A318HSR9_9BACT</name>
<evidence type="ECO:0000313" key="2">
    <source>
        <dbReference type="EMBL" id="PXX21409.1"/>
    </source>
</evidence>
<keyword evidence="1" id="KW-1133">Transmembrane helix</keyword>
<dbReference type="AlphaFoldDB" id="A0A318HSR9"/>
<comment type="caution">
    <text evidence="2">The sequence shown here is derived from an EMBL/GenBank/DDBJ whole genome shotgun (WGS) entry which is preliminary data.</text>
</comment>
<accession>A0A318HSR9</accession>
<keyword evidence="1" id="KW-0812">Transmembrane</keyword>
<proteinExistence type="predicted"/>
<feature type="transmembrane region" description="Helical" evidence="1">
    <location>
        <begin position="16"/>
        <end position="35"/>
    </location>
</feature>
<keyword evidence="1" id="KW-0472">Membrane</keyword>
<evidence type="ECO:0000313" key="3">
    <source>
        <dbReference type="Proteomes" id="UP000248314"/>
    </source>
</evidence>
<sequence>MDNIKFNPNRALSHNVSRILVFVLFLKSFILLWPFSLSLELDVVPYACVKKTGNLLDNKTKSF</sequence>
<dbReference type="EMBL" id="QJJX01000019">
    <property type="protein sequence ID" value="PXX21409.1"/>
    <property type="molecule type" value="Genomic_DNA"/>
</dbReference>
<organism evidence="2 3">
    <name type="scientific">Hoylesella shahii DSM 15611 = JCM 12083</name>
    <dbReference type="NCBI Taxonomy" id="1122991"/>
    <lineage>
        <taxon>Bacteria</taxon>
        <taxon>Pseudomonadati</taxon>
        <taxon>Bacteroidota</taxon>
        <taxon>Bacteroidia</taxon>
        <taxon>Bacteroidales</taxon>
        <taxon>Prevotellaceae</taxon>
        <taxon>Hoylesella</taxon>
    </lineage>
</organism>
<evidence type="ECO:0000256" key="1">
    <source>
        <dbReference type="SAM" id="Phobius"/>
    </source>
</evidence>
<keyword evidence="3" id="KW-1185">Reference proteome</keyword>
<reference evidence="2 3" key="1">
    <citation type="submission" date="2018-05" db="EMBL/GenBank/DDBJ databases">
        <title>Genomic Encyclopedia of Type Strains, Phase I: the one thousand microbial genomes (KMG-I) project.</title>
        <authorList>
            <person name="Kyrpides N."/>
        </authorList>
    </citation>
    <scope>NUCLEOTIDE SEQUENCE [LARGE SCALE GENOMIC DNA]</scope>
    <source>
        <strain evidence="2 3">DSM 15611</strain>
    </source>
</reference>
<dbReference type="Proteomes" id="UP000248314">
    <property type="component" value="Unassembled WGS sequence"/>
</dbReference>
<protein>
    <submittedName>
        <fullName evidence="2">Uncharacterized protein</fullName>
    </submittedName>
</protein>
<gene>
    <name evidence="2" type="ORF">EJ73_01689</name>
</gene>